<gene>
    <name evidence="1" type="ORF">VTL71DRAFT_3351</name>
</gene>
<accession>A0ABR4C6X0</accession>
<evidence type="ECO:0000313" key="2">
    <source>
        <dbReference type="Proteomes" id="UP001595075"/>
    </source>
</evidence>
<evidence type="ECO:0000313" key="1">
    <source>
        <dbReference type="EMBL" id="KAL2065681.1"/>
    </source>
</evidence>
<sequence>MLGSLSPEPTLLLAQVVRIWRIDLGAGALLTPWDRQGEALSPVGGYLRTVENARIASNRTWVAIKYQRQTELLDQLRNNIPTTSTPRLKPVLRIKHGQISHD</sequence>
<dbReference type="Proteomes" id="UP001595075">
    <property type="component" value="Unassembled WGS sequence"/>
</dbReference>
<comment type="caution">
    <text evidence="1">The sequence shown here is derived from an EMBL/GenBank/DDBJ whole genome shotgun (WGS) entry which is preliminary data.</text>
</comment>
<reference evidence="1 2" key="1">
    <citation type="journal article" date="2024" name="Commun. Biol.">
        <title>Comparative genomic analysis of thermophilic fungi reveals convergent evolutionary adaptations and gene losses.</title>
        <authorList>
            <person name="Steindorff A.S."/>
            <person name="Aguilar-Pontes M.V."/>
            <person name="Robinson A.J."/>
            <person name="Andreopoulos B."/>
            <person name="LaButti K."/>
            <person name="Kuo A."/>
            <person name="Mondo S."/>
            <person name="Riley R."/>
            <person name="Otillar R."/>
            <person name="Haridas S."/>
            <person name="Lipzen A."/>
            <person name="Grimwood J."/>
            <person name="Schmutz J."/>
            <person name="Clum A."/>
            <person name="Reid I.D."/>
            <person name="Moisan M.C."/>
            <person name="Butler G."/>
            <person name="Nguyen T.T.M."/>
            <person name="Dewar K."/>
            <person name="Conant G."/>
            <person name="Drula E."/>
            <person name="Henrissat B."/>
            <person name="Hansel C."/>
            <person name="Singer S."/>
            <person name="Hutchinson M.I."/>
            <person name="de Vries R.P."/>
            <person name="Natvig D.O."/>
            <person name="Powell A.J."/>
            <person name="Tsang A."/>
            <person name="Grigoriev I.V."/>
        </authorList>
    </citation>
    <scope>NUCLEOTIDE SEQUENCE [LARGE SCALE GENOMIC DNA]</scope>
    <source>
        <strain evidence="1 2">CBS 494.80</strain>
    </source>
</reference>
<name>A0ABR4C6X0_9HELO</name>
<dbReference type="EMBL" id="JAZHXI010000012">
    <property type="protein sequence ID" value="KAL2065681.1"/>
    <property type="molecule type" value="Genomic_DNA"/>
</dbReference>
<keyword evidence="2" id="KW-1185">Reference proteome</keyword>
<proteinExistence type="predicted"/>
<organism evidence="1 2">
    <name type="scientific">Oculimacula yallundae</name>
    <dbReference type="NCBI Taxonomy" id="86028"/>
    <lineage>
        <taxon>Eukaryota</taxon>
        <taxon>Fungi</taxon>
        <taxon>Dikarya</taxon>
        <taxon>Ascomycota</taxon>
        <taxon>Pezizomycotina</taxon>
        <taxon>Leotiomycetes</taxon>
        <taxon>Helotiales</taxon>
        <taxon>Ploettnerulaceae</taxon>
        <taxon>Oculimacula</taxon>
    </lineage>
</organism>
<protein>
    <submittedName>
        <fullName evidence="1">Uncharacterized protein</fullName>
    </submittedName>
</protein>